<accession>A0A2N9I9J3</accession>
<dbReference type="InterPro" id="IPR025836">
    <property type="entry name" value="Zn_knuckle_CX2CX4HX4C"/>
</dbReference>
<dbReference type="GO" id="GO:0003676">
    <property type="term" value="F:nucleic acid binding"/>
    <property type="evidence" value="ECO:0007669"/>
    <property type="project" value="InterPro"/>
</dbReference>
<keyword evidence="1" id="KW-0479">Metal-binding</keyword>
<dbReference type="Pfam" id="PF14392">
    <property type="entry name" value="zf-CCHC_4"/>
    <property type="match status" value="1"/>
</dbReference>
<dbReference type="PROSITE" id="PS50158">
    <property type="entry name" value="ZF_CCHC"/>
    <property type="match status" value="1"/>
</dbReference>
<protein>
    <recommendedName>
        <fullName evidence="2">CCHC-type domain-containing protein</fullName>
    </recommendedName>
</protein>
<gene>
    <name evidence="3" type="ORF">FSB_LOCUS48635</name>
</gene>
<dbReference type="InterPro" id="IPR025558">
    <property type="entry name" value="DUF4283"/>
</dbReference>
<keyword evidence="1" id="KW-0862">Zinc</keyword>
<evidence type="ECO:0000313" key="3">
    <source>
        <dbReference type="EMBL" id="SPD20753.1"/>
    </source>
</evidence>
<dbReference type="PANTHER" id="PTHR31286">
    <property type="entry name" value="GLYCINE-RICH CELL WALL STRUCTURAL PROTEIN 1.8-LIKE"/>
    <property type="match status" value="1"/>
</dbReference>
<name>A0A2N9I9J3_FAGSY</name>
<evidence type="ECO:0000256" key="1">
    <source>
        <dbReference type="PROSITE-ProRule" id="PRU00047"/>
    </source>
</evidence>
<proteinExistence type="predicted"/>
<dbReference type="AlphaFoldDB" id="A0A2N9I9J3"/>
<dbReference type="PANTHER" id="PTHR31286:SF167">
    <property type="entry name" value="OS09G0268800 PROTEIN"/>
    <property type="match status" value="1"/>
</dbReference>
<dbReference type="InterPro" id="IPR040256">
    <property type="entry name" value="At4g02000-like"/>
</dbReference>
<organism evidence="3">
    <name type="scientific">Fagus sylvatica</name>
    <name type="common">Beechnut</name>
    <dbReference type="NCBI Taxonomy" id="28930"/>
    <lineage>
        <taxon>Eukaryota</taxon>
        <taxon>Viridiplantae</taxon>
        <taxon>Streptophyta</taxon>
        <taxon>Embryophyta</taxon>
        <taxon>Tracheophyta</taxon>
        <taxon>Spermatophyta</taxon>
        <taxon>Magnoliopsida</taxon>
        <taxon>eudicotyledons</taxon>
        <taxon>Gunneridae</taxon>
        <taxon>Pentapetalae</taxon>
        <taxon>rosids</taxon>
        <taxon>fabids</taxon>
        <taxon>Fagales</taxon>
        <taxon>Fagaceae</taxon>
        <taxon>Fagus</taxon>
    </lineage>
</organism>
<dbReference type="GO" id="GO:0008270">
    <property type="term" value="F:zinc ion binding"/>
    <property type="evidence" value="ECO:0007669"/>
    <property type="project" value="UniProtKB-KW"/>
</dbReference>
<keyword evidence="1" id="KW-0863">Zinc-finger</keyword>
<dbReference type="EMBL" id="OIVN01005079">
    <property type="protein sequence ID" value="SPD20753.1"/>
    <property type="molecule type" value="Genomic_DNA"/>
</dbReference>
<evidence type="ECO:0000259" key="2">
    <source>
        <dbReference type="PROSITE" id="PS50158"/>
    </source>
</evidence>
<feature type="domain" description="CCHC-type" evidence="2">
    <location>
        <begin position="213"/>
        <end position="226"/>
    </location>
</feature>
<reference evidence="3" key="1">
    <citation type="submission" date="2018-02" db="EMBL/GenBank/DDBJ databases">
        <authorList>
            <person name="Cohen D.B."/>
            <person name="Kent A.D."/>
        </authorList>
    </citation>
    <scope>NUCLEOTIDE SEQUENCE</scope>
</reference>
<sequence length="560" mass="62588">MDSEELAIPSIEDITHRTQKVSCADNRLSLQISQPNLNQSNLLLIGKLISSRNFHALVILDVVTKAWNPSRRIQVSKVERNMFVFTFEHVADRDLAFSRRPWTIRGAHLILKIWNQDLSYSEVDFSRSPFWIQVHGLPPAWFNRENIELIGNKAGVVLEVDWVNEPSFHWQRFARCRVNVDISVPLCPDIFLPRDNLNDIWISLKYERLPEVCYRCGIIGHMENICYSEQVLLSNEHGFKFQAFDDWLKIENDKMPPGIYEIPPVETQVVEDVPGVSMLAIDIGARTEFGVLEGSTKLVDKRGVESTIVVLSGHKDVCNVGECSNLAEVSAFARILEHTLKDVGSTSVDSVPILSGRVTIRCGESSVGEKCYENIGPPTSPCNDIPVPTTTIGLDPILSSLKPNISYCEVQSNNPLSSRIQPIEHPPTLINIVDQTCFSKSDLVPSGNVDLSEAPGKFLTSCSTDSELKRKEHPDSPKISSKKARFVSSTVEASFLDPDQSHLNAYLLEKDDKKEARKHQLGGYHLSMEDSVVYKVGCSCPYDFGAVVKEVGSFQPPPSQ</sequence>
<dbReference type="Pfam" id="PF14111">
    <property type="entry name" value="DUF4283"/>
    <property type="match status" value="1"/>
</dbReference>
<dbReference type="InterPro" id="IPR001878">
    <property type="entry name" value="Znf_CCHC"/>
</dbReference>